<dbReference type="Pfam" id="PF13181">
    <property type="entry name" value="TPR_8"/>
    <property type="match status" value="1"/>
</dbReference>
<evidence type="ECO:0000313" key="2">
    <source>
        <dbReference type="EMBL" id="GAA0730829.1"/>
    </source>
</evidence>
<protein>
    <recommendedName>
        <fullName evidence="4">Tetratricopeptide repeat protein</fullName>
    </recommendedName>
</protein>
<accession>A0ABN1J765</accession>
<name>A0ABN1J765_9FLAO</name>
<organism evidence="2 3">
    <name type="scientific">Aquimarina litoralis</name>
    <dbReference type="NCBI Taxonomy" id="584605"/>
    <lineage>
        <taxon>Bacteria</taxon>
        <taxon>Pseudomonadati</taxon>
        <taxon>Bacteroidota</taxon>
        <taxon>Flavobacteriia</taxon>
        <taxon>Flavobacteriales</taxon>
        <taxon>Flavobacteriaceae</taxon>
        <taxon>Aquimarina</taxon>
    </lineage>
</organism>
<dbReference type="Proteomes" id="UP001501758">
    <property type="component" value="Unassembled WGS sequence"/>
</dbReference>
<dbReference type="InterPro" id="IPR011990">
    <property type="entry name" value="TPR-like_helical_dom_sf"/>
</dbReference>
<evidence type="ECO:0000313" key="3">
    <source>
        <dbReference type="Proteomes" id="UP001501758"/>
    </source>
</evidence>
<dbReference type="RefSeq" id="WP_343914249.1">
    <property type="nucleotide sequence ID" value="NZ_BAAAGE010000005.1"/>
</dbReference>
<evidence type="ECO:0000256" key="1">
    <source>
        <dbReference type="SAM" id="MobiDB-lite"/>
    </source>
</evidence>
<feature type="region of interest" description="Disordered" evidence="1">
    <location>
        <begin position="154"/>
        <end position="186"/>
    </location>
</feature>
<feature type="compositionally biased region" description="Basic residues" evidence="1">
    <location>
        <begin position="158"/>
        <end position="186"/>
    </location>
</feature>
<proteinExistence type="predicted"/>
<reference evidence="3" key="1">
    <citation type="journal article" date="2019" name="Int. J. Syst. Evol. Microbiol.">
        <title>The Global Catalogue of Microorganisms (GCM) 10K type strain sequencing project: providing services to taxonomists for standard genome sequencing and annotation.</title>
        <authorList>
            <consortium name="The Broad Institute Genomics Platform"/>
            <consortium name="The Broad Institute Genome Sequencing Center for Infectious Disease"/>
            <person name="Wu L."/>
            <person name="Ma J."/>
        </authorList>
    </citation>
    <scope>NUCLEOTIDE SEQUENCE [LARGE SCALE GENOMIC DNA]</scope>
    <source>
        <strain evidence="3">JCM 15974</strain>
    </source>
</reference>
<evidence type="ECO:0008006" key="4">
    <source>
        <dbReference type="Google" id="ProtNLM"/>
    </source>
</evidence>
<dbReference type="SUPFAM" id="SSF48452">
    <property type="entry name" value="TPR-like"/>
    <property type="match status" value="1"/>
</dbReference>
<dbReference type="InterPro" id="IPR019734">
    <property type="entry name" value="TPR_rpt"/>
</dbReference>
<comment type="caution">
    <text evidence="2">The sequence shown here is derived from an EMBL/GenBank/DDBJ whole genome shotgun (WGS) entry which is preliminary data.</text>
</comment>
<sequence>MSNLLDKYLFQALDAYPYNLEEAVESLNYALSYDDKNPIVLCLMGQVYAENLKNYETAKEYYQQALAADMYAVDVYPNYINVLLWNEDYNEAEKLIDFALTIKGTDKALLYLLKGILLEQKQEYKAALKILKTAKTFAYNNYFINYVESQEKRIKDKMPKKKKKKKSNKKGKKAKNSSKKSKKKSN</sequence>
<dbReference type="EMBL" id="BAAAGE010000005">
    <property type="protein sequence ID" value="GAA0730829.1"/>
    <property type="molecule type" value="Genomic_DNA"/>
</dbReference>
<gene>
    <name evidence="2" type="ORF">GCM10009430_42370</name>
</gene>
<dbReference type="Gene3D" id="1.25.40.10">
    <property type="entry name" value="Tetratricopeptide repeat domain"/>
    <property type="match status" value="2"/>
</dbReference>
<keyword evidence="3" id="KW-1185">Reference proteome</keyword>